<dbReference type="RefSeq" id="WP_096461184.1">
    <property type="nucleotide sequence ID" value="NZ_AP014936.1"/>
</dbReference>
<dbReference type="PANTHER" id="PTHR47354:SF5">
    <property type="entry name" value="PROTEIN RFBI"/>
    <property type="match status" value="1"/>
</dbReference>
<dbReference type="Pfam" id="PF00970">
    <property type="entry name" value="FAD_binding_6"/>
    <property type="match status" value="1"/>
</dbReference>
<dbReference type="CDD" id="cd00207">
    <property type="entry name" value="fer2"/>
    <property type="match status" value="1"/>
</dbReference>
<dbReference type="Pfam" id="PF00111">
    <property type="entry name" value="Fer2"/>
    <property type="match status" value="1"/>
</dbReference>
<feature type="domain" description="FAD-binding FR-type" evidence="2">
    <location>
        <begin position="254"/>
        <end position="353"/>
    </location>
</feature>
<dbReference type="Gene3D" id="2.40.30.10">
    <property type="entry name" value="Translation factors"/>
    <property type="match status" value="1"/>
</dbReference>
<dbReference type="PROSITE" id="PS51085">
    <property type="entry name" value="2FE2S_FER_2"/>
    <property type="match status" value="1"/>
</dbReference>
<dbReference type="SUPFAM" id="SSF54292">
    <property type="entry name" value="2Fe-2S ferredoxin-like"/>
    <property type="match status" value="1"/>
</dbReference>
<dbReference type="InterPro" id="IPR001433">
    <property type="entry name" value="OxRdtase_FAD/NAD-bd"/>
</dbReference>
<dbReference type="InterPro" id="IPR001041">
    <property type="entry name" value="2Fe-2S_ferredoxin-type"/>
</dbReference>
<dbReference type="Gene3D" id="3.40.50.80">
    <property type="entry name" value="Nucleotide-binding domain of ferredoxin-NADP reductase (FNR) module"/>
    <property type="match status" value="1"/>
</dbReference>
<organism evidence="3 4">
    <name type="scientific">Sulfurifustis variabilis</name>
    <dbReference type="NCBI Taxonomy" id="1675686"/>
    <lineage>
        <taxon>Bacteria</taxon>
        <taxon>Pseudomonadati</taxon>
        <taxon>Pseudomonadota</taxon>
        <taxon>Gammaproteobacteria</taxon>
        <taxon>Acidiferrobacterales</taxon>
        <taxon>Acidiferrobacteraceae</taxon>
        <taxon>Sulfurifustis</taxon>
    </lineage>
</organism>
<sequence>MDRFLTLTRAARLVGVPRGALQKRIKTGELATFEGLVRSDDLLRLYPEARLEDNSVFERFARIKDEAYTRRVRERVLPDASVLAARVTALSREQAELRAQLSRYRSLVDVLEQRLRERASGADAAAAELHAWLRRELRAGAPAVAPLAVEDGVLRIIAAHVRVQPSGHEFFVEGNESILAAALRTGLALPYGCTDGSCGRCRARVVAGDVRAVDGGADASRPEGRDGVRLCLHTAVTDVVLESPEARGPADIERQHLVGWVRSMKRVAEDVMLLGLQTAPANRLRFLAGQSVTLALGERLIRDYPIASCPCEEGGLQFHVRRGTDAFSAHLFDGLRYGDVVSVVGPEGRFVLRAESANPVLFLAWDTGFAPVKGLIEQAMALDAAEAMHLWWGVRTEGGHYLHNLCRAWADAFDNFTYTPAVPSGAPGPGVRKWLASLGTEAAALAAYDAYVAGPAWFLEAVAPELIARGLAPSQLYAGVVD</sequence>
<feature type="domain" description="2Fe-2S ferredoxin-type" evidence="1">
    <location>
        <begin position="159"/>
        <end position="247"/>
    </location>
</feature>
<dbReference type="EMBL" id="AP014936">
    <property type="protein sequence ID" value="BAU48700.1"/>
    <property type="molecule type" value="Genomic_DNA"/>
</dbReference>
<dbReference type="InterPro" id="IPR017938">
    <property type="entry name" value="Riboflavin_synthase-like_b-brl"/>
</dbReference>
<accession>A0A1B4V597</accession>
<proteinExistence type="predicted"/>
<dbReference type="PRINTS" id="PR00410">
    <property type="entry name" value="PHEHYDRXLASE"/>
</dbReference>
<dbReference type="Gene3D" id="3.10.20.30">
    <property type="match status" value="1"/>
</dbReference>
<evidence type="ECO:0000259" key="1">
    <source>
        <dbReference type="PROSITE" id="PS51085"/>
    </source>
</evidence>
<name>A0A1B4V597_9GAMM</name>
<dbReference type="SUPFAM" id="SSF63380">
    <property type="entry name" value="Riboflavin synthase domain-like"/>
    <property type="match status" value="1"/>
</dbReference>
<dbReference type="SUPFAM" id="SSF52343">
    <property type="entry name" value="Ferredoxin reductase-like, C-terminal NADP-linked domain"/>
    <property type="match status" value="1"/>
</dbReference>
<dbReference type="GO" id="GO:0016491">
    <property type="term" value="F:oxidoreductase activity"/>
    <property type="evidence" value="ECO:0007669"/>
    <property type="project" value="InterPro"/>
</dbReference>
<reference evidence="3 4" key="1">
    <citation type="submission" date="2015-08" db="EMBL/GenBank/DDBJ databases">
        <title>Complete genome sequence of Sulfurifustis variabilis.</title>
        <authorList>
            <person name="Miura A."/>
            <person name="Kojima H."/>
            <person name="Fukui M."/>
        </authorList>
    </citation>
    <scope>NUCLEOTIDE SEQUENCE [LARGE SCALE GENOMIC DNA]</scope>
    <source>
        <strain evidence="4">skN76</strain>
    </source>
</reference>
<dbReference type="InterPro" id="IPR012675">
    <property type="entry name" value="Beta-grasp_dom_sf"/>
</dbReference>
<dbReference type="InterPro" id="IPR036010">
    <property type="entry name" value="2Fe-2S_ferredoxin-like_sf"/>
</dbReference>
<gene>
    <name evidence="3" type="ORF">SVA_2150</name>
</gene>
<dbReference type="Proteomes" id="UP000218899">
    <property type="component" value="Chromosome"/>
</dbReference>
<evidence type="ECO:0000313" key="3">
    <source>
        <dbReference type="EMBL" id="BAU48700.1"/>
    </source>
</evidence>
<dbReference type="InterPro" id="IPR050415">
    <property type="entry name" value="MRET"/>
</dbReference>
<dbReference type="PROSITE" id="PS51384">
    <property type="entry name" value="FAD_FR"/>
    <property type="match status" value="1"/>
</dbReference>
<dbReference type="InterPro" id="IPR017927">
    <property type="entry name" value="FAD-bd_FR_type"/>
</dbReference>
<evidence type="ECO:0000259" key="2">
    <source>
        <dbReference type="PROSITE" id="PS51384"/>
    </source>
</evidence>
<dbReference type="PANTHER" id="PTHR47354">
    <property type="entry name" value="NADH OXIDOREDUCTASE HCR"/>
    <property type="match status" value="1"/>
</dbReference>
<dbReference type="KEGG" id="sva:SVA_2150"/>
<dbReference type="InterPro" id="IPR008333">
    <property type="entry name" value="Cbr1-like_FAD-bd_dom"/>
</dbReference>
<keyword evidence="4" id="KW-1185">Reference proteome</keyword>
<evidence type="ECO:0000313" key="4">
    <source>
        <dbReference type="Proteomes" id="UP000218899"/>
    </source>
</evidence>
<protein>
    <submittedName>
        <fullName evidence="3">Ferredoxin</fullName>
    </submittedName>
</protein>
<dbReference type="AlphaFoldDB" id="A0A1B4V597"/>
<dbReference type="InterPro" id="IPR039261">
    <property type="entry name" value="FNR_nucleotide-bd"/>
</dbReference>
<dbReference type="GO" id="GO:0051536">
    <property type="term" value="F:iron-sulfur cluster binding"/>
    <property type="evidence" value="ECO:0007669"/>
    <property type="project" value="InterPro"/>
</dbReference>
<dbReference type="Pfam" id="PF00175">
    <property type="entry name" value="NAD_binding_1"/>
    <property type="match status" value="1"/>
</dbReference>
<dbReference type="OrthoDB" id="9806195at2"/>